<dbReference type="SUPFAM" id="SSF55874">
    <property type="entry name" value="ATPase domain of HSP90 chaperone/DNA topoisomerase II/histidine kinase"/>
    <property type="match status" value="1"/>
</dbReference>
<dbReference type="EMBL" id="QYSE01000002">
    <property type="protein sequence ID" value="RJF35804.1"/>
    <property type="molecule type" value="Genomic_DNA"/>
</dbReference>
<dbReference type="PROSITE" id="PS50894">
    <property type="entry name" value="HPT"/>
    <property type="match status" value="1"/>
</dbReference>
<keyword evidence="7 16" id="KW-0812">Transmembrane</keyword>
<dbReference type="PROSITE" id="PS50109">
    <property type="entry name" value="HIS_KIN"/>
    <property type="match status" value="1"/>
</dbReference>
<dbReference type="InterPro" id="IPR008207">
    <property type="entry name" value="Sig_transdc_His_kin_Hpt_dom"/>
</dbReference>
<dbReference type="Pfam" id="PF01627">
    <property type="entry name" value="Hpt"/>
    <property type="match status" value="1"/>
</dbReference>
<dbReference type="Pfam" id="PF00072">
    <property type="entry name" value="Response_reg"/>
    <property type="match status" value="1"/>
</dbReference>
<dbReference type="PANTHER" id="PTHR45339:SF1">
    <property type="entry name" value="HYBRID SIGNAL TRANSDUCTION HISTIDINE KINASE J"/>
    <property type="match status" value="1"/>
</dbReference>
<dbReference type="PRINTS" id="PR00344">
    <property type="entry name" value="BCTRLSENSOR"/>
</dbReference>
<organism evidence="21 22">
    <name type="scientific">Pseudoalteromonas gelatinilytica</name>
    <dbReference type="NCBI Taxonomy" id="1703256"/>
    <lineage>
        <taxon>Bacteria</taxon>
        <taxon>Pseudomonadati</taxon>
        <taxon>Pseudomonadota</taxon>
        <taxon>Gammaproteobacteria</taxon>
        <taxon>Alteromonadales</taxon>
        <taxon>Pseudoalteromonadaceae</taxon>
        <taxon>Pseudoalteromonas</taxon>
    </lineage>
</organism>
<evidence type="ECO:0000256" key="13">
    <source>
        <dbReference type="ARBA" id="ARBA00023136"/>
    </source>
</evidence>
<keyword evidence="5 15" id="KW-0597">Phosphoprotein</keyword>
<evidence type="ECO:0000256" key="14">
    <source>
        <dbReference type="PROSITE-ProRule" id="PRU00110"/>
    </source>
</evidence>
<evidence type="ECO:0000256" key="11">
    <source>
        <dbReference type="ARBA" id="ARBA00022989"/>
    </source>
</evidence>
<feature type="transmembrane region" description="Helical" evidence="16">
    <location>
        <begin position="18"/>
        <end position="38"/>
    </location>
</feature>
<dbReference type="CDD" id="cd17546">
    <property type="entry name" value="REC_hyHK_CKI1_RcsC-like"/>
    <property type="match status" value="1"/>
</dbReference>
<dbReference type="InterPro" id="IPR036641">
    <property type="entry name" value="HPT_dom_sf"/>
</dbReference>
<dbReference type="Gene3D" id="3.30.565.10">
    <property type="entry name" value="Histidine kinase-like ATPase, C-terminal domain"/>
    <property type="match status" value="1"/>
</dbReference>
<proteinExistence type="predicted"/>
<dbReference type="CDD" id="cd18773">
    <property type="entry name" value="PDC1_HK_sensor"/>
    <property type="match status" value="1"/>
</dbReference>
<evidence type="ECO:0000259" key="18">
    <source>
        <dbReference type="PROSITE" id="PS50110"/>
    </source>
</evidence>
<dbReference type="EC" id="2.7.13.3" evidence="3"/>
<keyword evidence="10" id="KW-0067">ATP-binding</keyword>
<evidence type="ECO:0000256" key="16">
    <source>
        <dbReference type="SAM" id="Phobius"/>
    </source>
</evidence>
<evidence type="ECO:0000256" key="15">
    <source>
        <dbReference type="PROSITE-ProRule" id="PRU00169"/>
    </source>
</evidence>
<dbReference type="PANTHER" id="PTHR45339">
    <property type="entry name" value="HYBRID SIGNAL TRANSDUCTION HISTIDINE KINASE J"/>
    <property type="match status" value="1"/>
</dbReference>
<evidence type="ECO:0000256" key="8">
    <source>
        <dbReference type="ARBA" id="ARBA00022741"/>
    </source>
</evidence>
<dbReference type="GO" id="GO:0005524">
    <property type="term" value="F:ATP binding"/>
    <property type="evidence" value="ECO:0007669"/>
    <property type="project" value="UniProtKB-KW"/>
</dbReference>
<dbReference type="GO" id="GO:0005886">
    <property type="term" value="C:plasma membrane"/>
    <property type="evidence" value="ECO:0007669"/>
    <property type="project" value="UniProtKB-SubCell"/>
</dbReference>
<dbReference type="CDD" id="cd00082">
    <property type="entry name" value="HisKA"/>
    <property type="match status" value="1"/>
</dbReference>
<dbReference type="SMART" id="SM00388">
    <property type="entry name" value="HisKA"/>
    <property type="match status" value="1"/>
</dbReference>
<evidence type="ECO:0000256" key="4">
    <source>
        <dbReference type="ARBA" id="ARBA00022475"/>
    </source>
</evidence>
<keyword evidence="9" id="KW-0418">Kinase</keyword>
<name>A0A3A3F4S5_9GAMM</name>
<dbReference type="InterPro" id="IPR000014">
    <property type="entry name" value="PAS"/>
</dbReference>
<dbReference type="InterPro" id="IPR048760">
    <property type="entry name" value="VP0354-like_sensor_dom"/>
</dbReference>
<evidence type="ECO:0000313" key="22">
    <source>
        <dbReference type="Proteomes" id="UP000265938"/>
    </source>
</evidence>
<dbReference type="SUPFAM" id="SSF103190">
    <property type="entry name" value="Sensory domain-like"/>
    <property type="match status" value="1"/>
</dbReference>
<evidence type="ECO:0000259" key="19">
    <source>
        <dbReference type="PROSITE" id="PS50112"/>
    </source>
</evidence>
<evidence type="ECO:0000313" key="21">
    <source>
        <dbReference type="EMBL" id="RJF35804.1"/>
    </source>
</evidence>
<comment type="subcellular location">
    <subcellularLocation>
        <location evidence="2">Cell membrane</location>
        <topology evidence="2">Multi-pass membrane protein</topology>
    </subcellularLocation>
</comment>
<evidence type="ECO:0000256" key="5">
    <source>
        <dbReference type="ARBA" id="ARBA00022553"/>
    </source>
</evidence>
<evidence type="ECO:0000256" key="1">
    <source>
        <dbReference type="ARBA" id="ARBA00000085"/>
    </source>
</evidence>
<evidence type="ECO:0000256" key="7">
    <source>
        <dbReference type="ARBA" id="ARBA00022692"/>
    </source>
</evidence>
<keyword evidence="4" id="KW-1003">Cell membrane</keyword>
<dbReference type="PROSITE" id="PS50112">
    <property type="entry name" value="PAS"/>
    <property type="match status" value="1"/>
</dbReference>
<evidence type="ECO:0000259" key="17">
    <source>
        <dbReference type="PROSITE" id="PS50109"/>
    </source>
</evidence>
<dbReference type="CDD" id="cd00130">
    <property type="entry name" value="PAS"/>
    <property type="match status" value="1"/>
</dbReference>
<gene>
    <name evidence="21" type="ORF">D4741_12625</name>
</gene>
<feature type="modified residue" description="4-aspartylphosphate" evidence="15">
    <location>
        <position position="952"/>
    </location>
</feature>
<dbReference type="Gene3D" id="3.40.50.2300">
    <property type="match status" value="1"/>
</dbReference>
<keyword evidence="13 16" id="KW-0472">Membrane</keyword>
<protein>
    <recommendedName>
        <fullName evidence="3">histidine kinase</fullName>
        <ecNumber evidence="3">2.7.13.3</ecNumber>
    </recommendedName>
</protein>
<evidence type="ECO:0000256" key="10">
    <source>
        <dbReference type="ARBA" id="ARBA00022840"/>
    </source>
</evidence>
<feature type="modified residue" description="Phosphohistidine" evidence="14">
    <location>
        <position position="1111"/>
    </location>
</feature>
<dbReference type="SMART" id="SM00448">
    <property type="entry name" value="REC"/>
    <property type="match status" value="1"/>
</dbReference>
<evidence type="ECO:0000256" key="3">
    <source>
        <dbReference type="ARBA" id="ARBA00012438"/>
    </source>
</evidence>
<dbReference type="SUPFAM" id="SSF47384">
    <property type="entry name" value="Homodimeric domain of signal transducing histidine kinase"/>
    <property type="match status" value="1"/>
</dbReference>
<dbReference type="Gene3D" id="1.20.120.160">
    <property type="entry name" value="HPT domain"/>
    <property type="match status" value="1"/>
</dbReference>
<evidence type="ECO:0000256" key="9">
    <source>
        <dbReference type="ARBA" id="ARBA00022777"/>
    </source>
</evidence>
<dbReference type="InterPro" id="IPR029151">
    <property type="entry name" value="Sensor-like_sf"/>
</dbReference>
<dbReference type="Proteomes" id="UP000265938">
    <property type="component" value="Unassembled WGS sequence"/>
</dbReference>
<dbReference type="FunFam" id="3.30.565.10:FF:000010">
    <property type="entry name" value="Sensor histidine kinase RcsC"/>
    <property type="match status" value="1"/>
</dbReference>
<dbReference type="PROSITE" id="PS50110">
    <property type="entry name" value="RESPONSE_REGULATORY"/>
    <property type="match status" value="1"/>
</dbReference>
<dbReference type="Pfam" id="PF21623">
    <property type="entry name" value="HK_sensor_dom_bact"/>
    <property type="match status" value="1"/>
</dbReference>
<feature type="domain" description="Histidine kinase" evidence="17">
    <location>
        <begin position="521"/>
        <end position="742"/>
    </location>
</feature>
<reference evidence="21 22" key="1">
    <citation type="submission" date="2018-09" db="EMBL/GenBank/DDBJ databases">
        <title>Identification of marine bacteria producing industrial enzymes.</title>
        <authorList>
            <person name="Cheng T.H."/>
            <person name="Saidin J."/>
            <person name="Muhd D.D."/>
            <person name="Isa M.N.M."/>
            <person name="Bakar M.F.A."/>
            <person name="Ismail N."/>
        </authorList>
    </citation>
    <scope>NUCLEOTIDE SEQUENCE [LARGE SCALE GENOMIC DNA]</scope>
    <source>
        <strain evidence="21 22">MNAD 1.6</strain>
    </source>
</reference>
<dbReference type="CDD" id="cd16922">
    <property type="entry name" value="HATPase_EvgS-ArcB-TorS-like"/>
    <property type="match status" value="1"/>
</dbReference>
<dbReference type="InterPro" id="IPR011006">
    <property type="entry name" value="CheY-like_superfamily"/>
</dbReference>
<dbReference type="SMART" id="SM00387">
    <property type="entry name" value="HATPase_c"/>
    <property type="match status" value="1"/>
</dbReference>
<dbReference type="InterPro" id="IPR036890">
    <property type="entry name" value="HATPase_C_sf"/>
</dbReference>
<evidence type="ECO:0000259" key="20">
    <source>
        <dbReference type="PROSITE" id="PS50894"/>
    </source>
</evidence>
<dbReference type="Gene3D" id="3.30.450.20">
    <property type="entry name" value="PAS domain"/>
    <property type="match status" value="2"/>
</dbReference>
<sequence length="1173" mass="130695">MDYEVLHQKKATNSEGRFLVPLAIAFIGAIMCSAIFFFELQLHKNINNSVAERLRESSATVDVQIHESINKYKNDLQFLYSTPPIAGLARAAANDGNDPLDNTTSKQWKKRLETIFVAFLQSNAEFEQLRIISTQQAGQELIRVDRAAGGIVVKADNQLQDKSGRDYYQQSSQLPQGDMYLSAITLNREYGNLDYPYKPMLRIALPIFDENMQRYGLIIANINTSHLFASLNAMVQAPNSLILTDSEGYFLVHPNEDLRFSRDLAPNKRWDSVYKSEPAYLENILSISSNLASGQQYEALSKRIPFTGDLETGFIDAHIMLPHSEINAMEREQRFSTYVFLLGVSAFLVIVLGFLHRNLKRNRELAEARAVSSAIISGSKDAIIAVSDIGLVSSWNKAATELFGFQREQVLGADINKLNLFSNINIKEICSSLKTNRKQHEIEVDYQLTNQQTTHLALAFSAIFDDHHQHNGTAILIRDTTVEKIANDKIKQINNELEIKVAQRTAQLEKASQVKSAFISNISHEMRTPLNGIIGTLNLIKRESLSNQQQHYLEMTEVSVNSLNVLINDILDLSKIEAGKLDLDHKAFNPIKFFESLSGSMAVKAQEKNLEFILDIADVEYSSIVTDPHRYSQVLTNLINNAIKFTKTGFIKFTAASKRLSDDNVELCCTIQDTGIGIAPENQNKLFSAFTQADNSVAAQYGGTGLGLSICKQLASLLNGHISFESTEGKGSTFTFTIQLDSQNVEKRQPSSRLKDSVFAVSVKQPELERSLTKLISHCGGQLTNVDLESFEINDNMPFDTLILEPGNPLLAKLDSYSENTYNHNLPFKLVVLINPTEPPPQAKFCTFMRLSKPVLISEFLLKLADERLIQEQQDQDTTPLRRETDTQIHIDVDIAGAKVLIVDDNDINAAVAKGTLMSLALRFEMASNGKQAIEILANAADDDPFNCVLMDCQMPILNGYDAAAQIRQGAGGEHHSDIPIIAMTANAMLGERKKCLNAGMSDYITKPISADKLITTTAKWVASTYPKHHTVPKTIAVPEVNQSPSLQQDELIDEEKQHWNREAALGRLMNNEVLLNKVSKMFLESSHKKITLLTQAIKDKDYHAIATTSHALKGTCGDVGAAKLHQHFTELEVLAASKGNTLKDIQLKLLEIEKDYEILLEILQKHTVARVG</sequence>
<evidence type="ECO:0000256" key="6">
    <source>
        <dbReference type="ARBA" id="ARBA00022679"/>
    </source>
</evidence>
<evidence type="ECO:0000256" key="12">
    <source>
        <dbReference type="ARBA" id="ARBA00023012"/>
    </source>
</evidence>
<evidence type="ECO:0000256" key="2">
    <source>
        <dbReference type="ARBA" id="ARBA00004651"/>
    </source>
</evidence>
<dbReference type="SUPFAM" id="SSF55785">
    <property type="entry name" value="PYP-like sensor domain (PAS domain)"/>
    <property type="match status" value="1"/>
</dbReference>
<feature type="transmembrane region" description="Helical" evidence="16">
    <location>
        <begin position="335"/>
        <end position="355"/>
    </location>
</feature>
<accession>A0A3A3F4S5</accession>
<dbReference type="InterPro" id="IPR005467">
    <property type="entry name" value="His_kinase_dom"/>
</dbReference>
<dbReference type="Pfam" id="PF13426">
    <property type="entry name" value="PAS_9"/>
    <property type="match status" value="1"/>
</dbReference>
<dbReference type="SUPFAM" id="SSF47226">
    <property type="entry name" value="Histidine-containing phosphotransfer domain, HPT domain"/>
    <property type="match status" value="1"/>
</dbReference>
<comment type="caution">
    <text evidence="21">The sequence shown here is derived from an EMBL/GenBank/DDBJ whole genome shotgun (WGS) entry which is preliminary data.</text>
</comment>
<dbReference type="InterPro" id="IPR004358">
    <property type="entry name" value="Sig_transdc_His_kin-like_C"/>
</dbReference>
<dbReference type="GO" id="GO:0000155">
    <property type="term" value="F:phosphorelay sensor kinase activity"/>
    <property type="evidence" value="ECO:0007669"/>
    <property type="project" value="InterPro"/>
</dbReference>
<dbReference type="Pfam" id="PF00512">
    <property type="entry name" value="HisKA"/>
    <property type="match status" value="1"/>
</dbReference>
<dbReference type="InterPro" id="IPR035965">
    <property type="entry name" value="PAS-like_dom_sf"/>
</dbReference>
<comment type="catalytic activity">
    <reaction evidence="1">
        <text>ATP + protein L-histidine = ADP + protein N-phospho-L-histidine.</text>
        <dbReference type="EC" id="2.7.13.3"/>
    </reaction>
</comment>
<keyword evidence="6" id="KW-0808">Transferase</keyword>
<feature type="domain" description="PAS" evidence="19">
    <location>
        <begin position="368"/>
        <end position="412"/>
    </location>
</feature>
<feature type="domain" description="HPt" evidence="20">
    <location>
        <begin position="1072"/>
        <end position="1167"/>
    </location>
</feature>
<dbReference type="InterPro" id="IPR036097">
    <property type="entry name" value="HisK_dim/P_sf"/>
</dbReference>
<dbReference type="InterPro" id="IPR003661">
    <property type="entry name" value="HisK_dim/P_dom"/>
</dbReference>
<dbReference type="NCBIfam" id="TIGR00229">
    <property type="entry name" value="sensory_box"/>
    <property type="match status" value="1"/>
</dbReference>
<keyword evidence="8" id="KW-0547">Nucleotide-binding</keyword>
<dbReference type="InterPro" id="IPR003594">
    <property type="entry name" value="HATPase_dom"/>
</dbReference>
<dbReference type="RefSeq" id="WP_119853242.1">
    <property type="nucleotide sequence ID" value="NZ_QYSE01000002.1"/>
</dbReference>
<dbReference type="InterPro" id="IPR001789">
    <property type="entry name" value="Sig_transdc_resp-reg_receiver"/>
</dbReference>
<feature type="domain" description="Response regulatory" evidence="18">
    <location>
        <begin position="899"/>
        <end position="1022"/>
    </location>
</feature>
<dbReference type="AlphaFoldDB" id="A0A3A3F4S5"/>
<dbReference type="Pfam" id="PF02518">
    <property type="entry name" value="HATPase_c"/>
    <property type="match status" value="1"/>
</dbReference>
<keyword evidence="12" id="KW-0902">Two-component regulatory system</keyword>
<dbReference type="Gene3D" id="1.10.287.130">
    <property type="match status" value="1"/>
</dbReference>
<dbReference type="SUPFAM" id="SSF52172">
    <property type="entry name" value="CheY-like"/>
    <property type="match status" value="1"/>
</dbReference>
<keyword evidence="11 16" id="KW-1133">Transmembrane helix</keyword>